<feature type="repeat" description="WD" evidence="3">
    <location>
        <begin position="985"/>
        <end position="1026"/>
    </location>
</feature>
<evidence type="ECO:0000256" key="4">
    <source>
        <dbReference type="SAM" id="MobiDB-lite"/>
    </source>
</evidence>
<feature type="repeat" description="WD" evidence="3">
    <location>
        <begin position="1298"/>
        <end position="1330"/>
    </location>
</feature>
<evidence type="ECO:0000313" key="7">
    <source>
        <dbReference type="Proteomes" id="UP000030663"/>
    </source>
</evidence>
<evidence type="ECO:0000256" key="3">
    <source>
        <dbReference type="PROSITE-ProRule" id="PRU00221"/>
    </source>
</evidence>
<dbReference type="Gene3D" id="2.130.10.10">
    <property type="entry name" value="YVTN repeat-like/Quinoprotein amine dehydrogenase"/>
    <property type="match status" value="5"/>
</dbReference>
<dbReference type="SUPFAM" id="SSF101908">
    <property type="entry name" value="Putative isomerase YbhE"/>
    <property type="match status" value="1"/>
</dbReference>
<dbReference type="PROSITE" id="PS50082">
    <property type="entry name" value="WD_REPEATS_2"/>
    <property type="match status" value="8"/>
</dbReference>
<dbReference type="PANTHER" id="PTHR44129">
    <property type="entry name" value="WD REPEAT-CONTAINING PROTEIN POP1"/>
    <property type="match status" value="1"/>
</dbReference>
<dbReference type="CDD" id="cd00200">
    <property type="entry name" value="WD40"/>
    <property type="match status" value="1"/>
</dbReference>
<dbReference type="InterPro" id="IPR001680">
    <property type="entry name" value="WD40_rpt"/>
</dbReference>
<dbReference type="SUPFAM" id="SSF53167">
    <property type="entry name" value="Purine and uridine phosphorylases"/>
    <property type="match status" value="1"/>
</dbReference>
<dbReference type="InterPro" id="IPR020472">
    <property type="entry name" value="WD40_PAC1"/>
</dbReference>
<dbReference type="InterPro" id="IPR036322">
    <property type="entry name" value="WD40_repeat_dom_sf"/>
</dbReference>
<feature type="repeat" description="WD" evidence="3">
    <location>
        <begin position="1192"/>
        <end position="1233"/>
    </location>
</feature>
<dbReference type="Pfam" id="PF00400">
    <property type="entry name" value="WD40"/>
    <property type="match status" value="9"/>
</dbReference>
<keyword evidence="7" id="KW-1185">Reference proteome</keyword>
<keyword evidence="2" id="KW-0677">Repeat</keyword>
<feature type="repeat" description="WD" evidence="3">
    <location>
        <begin position="1066"/>
        <end position="1098"/>
    </location>
</feature>
<dbReference type="InterPro" id="IPR015943">
    <property type="entry name" value="WD40/YVTN_repeat-like_dom_sf"/>
</dbReference>
<dbReference type="SUPFAM" id="SSF50978">
    <property type="entry name" value="WD40 repeat-like"/>
    <property type="match status" value="1"/>
</dbReference>
<feature type="repeat" description="WD" evidence="3">
    <location>
        <begin position="1150"/>
        <end position="1191"/>
    </location>
</feature>
<organism evidence="6 7">
    <name type="scientific">Fusarium oxysporum f. sp. raphani 54005</name>
    <dbReference type="NCBI Taxonomy" id="1089458"/>
    <lineage>
        <taxon>Eukaryota</taxon>
        <taxon>Fungi</taxon>
        <taxon>Dikarya</taxon>
        <taxon>Ascomycota</taxon>
        <taxon>Pezizomycotina</taxon>
        <taxon>Sordariomycetes</taxon>
        <taxon>Hypocreomycetidae</taxon>
        <taxon>Hypocreales</taxon>
        <taxon>Nectriaceae</taxon>
        <taxon>Fusarium</taxon>
        <taxon>Fusarium oxysporum species complex</taxon>
    </lineage>
</organism>
<dbReference type="Gene3D" id="3.40.50.1580">
    <property type="entry name" value="Nucleoside phosphorylase domain"/>
    <property type="match status" value="1"/>
</dbReference>
<dbReference type="Gene3D" id="3.40.50.300">
    <property type="entry name" value="P-loop containing nucleotide triphosphate hydrolases"/>
    <property type="match status" value="1"/>
</dbReference>
<dbReference type="PROSITE" id="PS50294">
    <property type="entry name" value="WD_REPEATS_REGION"/>
    <property type="match status" value="7"/>
</dbReference>
<name>X0B715_FUSOX</name>
<dbReference type="OrthoDB" id="674604at2759"/>
<feature type="region of interest" description="Disordered" evidence="4">
    <location>
        <begin position="178"/>
        <end position="204"/>
    </location>
</feature>
<dbReference type="GO" id="GO:0003824">
    <property type="term" value="F:catalytic activity"/>
    <property type="evidence" value="ECO:0007669"/>
    <property type="project" value="InterPro"/>
</dbReference>
<evidence type="ECO:0000313" key="6">
    <source>
        <dbReference type="EMBL" id="EXK77566.1"/>
    </source>
</evidence>
<dbReference type="PRINTS" id="PR00320">
    <property type="entry name" value="GPROTEINBRPT"/>
</dbReference>
<dbReference type="InterPro" id="IPR035994">
    <property type="entry name" value="Nucleoside_phosphorylase_sf"/>
</dbReference>
<accession>X0B715</accession>
<dbReference type="HOGENOM" id="CLU_000288_6_16_1"/>
<feature type="repeat" description="WD" evidence="3">
    <location>
        <begin position="943"/>
        <end position="984"/>
    </location>
</feature>
<reference evidence="6 7" key="1">
    <citation type="submission" date="2011-11" db="EMBL/GenBank/DDBJ databases">
        <title>The Genome Sequence of Fusarium oxysporum PHW815.</title>
        <authorList>
            <consortium name="The Broad Institute Genome Sequencing Platform"/>
            <person name="Ma L.-J."/>
            <person name="Gale L.R."/>
            <person name="Schwartz D.C."/>
            <person name="Zhou S."/>
            <person name="Corby-Kistler H."/>
            <person name="Young S.K."/>
            <person name="Zeng Q."/>
            <person name="Gargeya S."/>
            <person name="Fitzgerald M."/>
            <person name="Haas B."/>
            <person name="Abouelleil A."/>
            <person name="Alvarado L."/>
            <person name="Arachchi H.M."/>
            <person name="Berlin A."/>
            <person name="Brown A."/>
            <person name="Chapman S.B."/>
            <person name="Chen Z."/>
            <person name="Dunbar C."/>
            <person name="Freedman E."/>
            <person name="Gearin G."/>
            <person name="Goldberg J."/>
            <person name="Griggs A."/>
            <person name="Gujja S."/>
            <person name="Heiman D."/>
            <person name="Howarth C."/>
            <person name="Larson L."/>
            <person name="Lui A."/>
            <person name="MacDonald P.J.P."/>
            <person name="Montmayeur A."/>
            <person name="Murphy C."/>
            <person name="Neiman D."/>
            <person name="Pearson M."/>
            <person name="Priest M."/>
            <person name="Roberts A."/>
            <person name="Saif S."/>
            <person name="Shea T."/>
            <person name="Shenoy N."/>
            <person name="Sisk P."/>
            <person name="Stolte C."/>
            <person name="Sykes S."/>
            <person name="Wortman J."/>
            <person name="Nusbaum C."/>
            <person name="Birren B."/>
        </authorList>
    </citation>
    <scope>NUCLEOTIDE SEQUENCE [LARGE SCALE GENOMIC DNA]</scope>
    <source>
        <strain evidence="6 7">54005</strain>
    </source>
</reference>
<dbReference type="SUPFAM" id="SSF50998">
    <property type="entry name" value="Quinoprotein alcohol dehydrogenase-like"/>
    <property type="match status" value="1"/>
</dbReference>
<feature type="repeat" description="WD" evidence="3">
    <location>
        <begin position="1233"/>
        <end position="1274"/>
    </location>
</feature>
<dbReference type="InterPro" id="IPR027417">
    <property type="entry name" value="P-loop_NTPase"/>
</dbReference>
<dbReference type="SMART" id="SM00320">
    <property type="entry name" value="WD40"/>
    <property type="match status" value="9"/>
</dbReference>
<evidence type="ECO:0000256" key="1">
    <source>
        <dbReference type="ARBA" id="ARBA00022574"/>
    </source>
</evidence>
<feature type="domain" description="Nephrocystin 3-like N-terminal" evidence="5">
    <location>
        <begin position="382"/>
        <end position="540"/>
    </location>
</feature>
<feature type="repeat" description="WD" evidence="3">
    <location>
        <begin position="1108"/>
        <end position="1149"/>
    </location>
</feature>
<dbReference type="EMBL" id="KI979383">
    <property type="protein sequence ID" value="EXK77566.1"/>
    <property type="molecule type" value="Genomic_DNA"/>
</dbReference>
<dbReference type="GO" id="GO:0009116">
    <property type="term" value="P:nucleoside metabolic process"/>
    <property type="evidence" value="ECO:0007669"/>
    <property type="project" value="InterPro"/>
</dbReference>
<proteinExistence type="predicted"/>
<dbReference type="Proteomes" id="UP000030663">
    <property type="component" value="Unassembled WGS sequence"/>
</dbReference>
<dbReference type="InterPro" id="IPR050349">
    <property type="entry name" value="WD_LIS1/nudF_dynein_reg"/>
</dbReference>
<protein>
    <recommendedName>
        <fullName evidence="5">Nephrocystin 3-like N-terminal domain-containing protein</fullName>
    </recommendedName>
</protein>
<gene>
    <name evidence="6" type="ORF">FOQG_17733</name>
</gene>
<sequence>MANPQDYTVGWICALTIESVAAQALLDEEHKGPRAVALNDNNNYALGRIGNHNIVIAVLPDEEYGTAVAAAVARDMLGSFPNIRIGLLVGIGGGAPSPNHDIRLGDIVVSSRDGGKGGVFQYDFGKTIQNQSFQETGFLDQPPMVLRTAVSALKGRYDLKGHRLNDDVDMALKKIKKRKKYSRPPASSDRLYRSDITHPPNSSEGCSVVCGDDPFHILARAERDEEDDNPAIHYGLVASANQLMKDALVRDKLAAEKGVLCFEMEAAGLMNHFPCLVIRGICDYSDSHKNKEWQGFAAMVAAAYAKDLLRQIPPNKVEAEKKIGDMLLIMAEDQKDTSERVRYLGQDIDLAKLRPVEGAAYDSHDNGHARCHPDTRVDLLRQIDEWIDNPCGKCIYWLHGMAGTGKSTIARTVAEKFNNKVVLGASFFFKRGEGDRGKAARFFPTIAAQLARKRPCLAQHVRNAINTNHSIAEKAINEQFNKLVLQPLKEAELDPKTTIVVVIDALDECDGEEDVRVLIHILSQATTLISGRLRFFITSRPELPIRLGFKHINGRYQDLILHEIPESIIKHDISAFLEFRLEQIRIDYNDSVRAERHLPSEWPGVTRIRELVEMAVPLFIFVTTACRFISDRKLAPPDRQLTKILEYQTREMAKLDTTYSPVLDELLVDLTEPAKDNVIREFQDVVGSIVILARPLSTASLSCLLRIGKADIENRLDLLHSVLDIPSGANAPVKLLHSSFRDFLVDERQTHNFWVDERATHEKLATHCLDLLSVNHRLTEDMCGLQMPGTLREDVDRRRIDSCLLSEVQYACLYWVYHLKGGKVGLHDGHRSLQFLQQHFLHWLEALSLIGGISESIGLIDELQSLVELDNGTEVSIFLHDAKRFVLNFRSTIDQAPLQLYSSALAFAPRSSVVRKTFERQIPKWMTLAPKPDDKWDGCRQVLEGHTDHVDSITFSPDSTLLASASWDCTIRLWRVNSGECIHNLTGHADNVVSVAFSPDSTLLTSASWDKTVRLWEVESGKCIRQLKAGHAIEHIAFSPDAALLASAGDDIQLWQVDSGERIKEFKGHTIGVNSIAFSLNSKLLASASDHTIRLWQVADGGEDAWETKGYGDEVWSVAFSPNSALVVSAGRDSIVRLWQVISGECIRELIGHSRPVRSVIFSHDSTLLASASDDDTVRLWHVDSGDCICKYKGHSRGVWSVAFSPNSTLLASASLDHTVRLWHVDSAECTRTLKHRCEVTSIAFSPDSALLVSASSDGTIRLWQVDTGECIQELKGHADRLWPAVASASDDGTVSLSMAFLPDAKLFLSASEDGFIRLWQVGSGEWKQEICTNILFFLLRYDPSDSHLITNIGALFIPRLTLAGNNATPGPSCSRSGVGISGDGCWLTWQQSRLLWLPLVFRPSCSAVSGTMVAIGSYSGRVIITGFNGSRIARFTLSN</sequence>
<keyword evidence="1 3" id="KW-0853">WD repeat</keyword>
<dbReference type="InterPro" id="IPR011047">
    <property type="entry name" value="Quinoprotein_ADH-like_sf"/>
</dbReference>
<dbReference type="SUPFAM" id="SSF52540">
    <property type="entry name" value="P-loop containing nucleoside triphosphate hydrolases"/>
    <property type="match status" value="2"/>
</dbReference>
<dbReference type="InterPro" id="IPR019775">
    <property type="entry name" value="WD40_repeat_CS"/>
</dbReference>
<evidence type="ECO:0000256" key="2">
    <source>
        <dbReference type="ARBA" id="ARBA00022737"/>
    </source>
</evidence>
<dbReference type="PROSITE" id="PS00678">
    <property type="entry name" value="WD_REPEATS_1"/>
    <property type="match status" value="1"/>
</dbReference>
<dbReference type="InterPro" id="IPR056884">
    <property type="entry name" value="NPHP3-like_N"/>
</dbReference>
<evidence type="ECO:0000259" key="5">
    <source>
        <dbReference type="Pfam" id="PF24883"/>
    </source>
</evidence>
<dbReference type="Pfam" id="PF24883">
    <property type="entry name" value="NPHP3_N"/>
    <property type="match status" value="1"/>
</dbReference>